<dbReference type="EMBL" id="LSMT01001760">
    <property type="protein sequence ID" value="PFX11902.1"/>
    <property type="molecule type" value="Genomic_DNA"/>
</dbReference>
<organism evidence="1 2">
    <name type="scientific">Stylophora pistillata</name>
    <name type="common">Smooth cauliflower coral</name>
    <dbReference type="NCBI Taxonomy" id="50429"/>
    <lineage>
        <taxon>Eukaryota</taxon>
        <taxon>Metazoa</taxon>
        <taxon>Cnidaria</taxon>
        <taxon>Anthozoa</taxon>
        <taxon>Hexacorallia</taxon>
        <taxon>Scleractinia</taxon>
        <taxon>Astrocoeniina</taxon>
        <taxon>Pocilloporidae</taxon>
        <taxon>Stylophora</taxon>
    </lineage>
</organism>
<accession>A0A2B4R6P3</accession>
<dbReference type="Proteomes" id="UP000225706">
    <property type="component" value="Unassembled WGS sequence"/>
</dbReference>
<proteinExistence type="predicted"/>
<gene>
    <name evidence="1" type="ORF">AWC38_SpisGene24223</name>
</gene>
<keyword evidence="2" id="KW-1185">Reference proteome</keyword>
<protein>
    <submittedName>
        <fullName evidence="1">Uncharacterized protein</fullName>
    </submittedName>
</protein>
<dbReference type="AlphaFoldDB" id="A0A2B4R6P3"/>
<evidence type="ECO:0000313" key="2">
    <source>
        <dbReference type="Proteomes" id="UP000225706"/>
    </source>
</evidence>
<comment type="caution">
    <text evidence="1">The sequence shown here is derived from an EMBL/GenBank/DDBJ whole genome shotgun (WGS) entry which is preliminary data.</text>
</comment>
<reference evidence="2" key="1">
    <citation type="journal article" date="2017" name="bioRxiv">
        <title>Comparative analysis of the genomes of Stylophora pistillata and Acropora digitifera provides evidence for extensive differences between species of corals.</title>
        <authorList>
            <person name="Voolstra C.R."/>
            <person name="Li Y."/>
            <person name="Liew Y.J."/>
            <person name="Baumgarten S."/>
            <person name="Zoccola D."/>
            <person name="Flot J.-F."/>
            <person name="Tambutte S."/>
            <person name="Allemand D."/>
            <person name="Aranda M."/>
        </authorList>
    </citation>
    <scope>NUCLEOTIDE SEQUENCE [LARGE SCALE GENOMIC DNA]</scope>
</reference>
<evidence type="ECO:0000313" key="1">
    <source>
        <dbReference type="EMBL" id="PFX11902.1"/>
    </source>
</evidence>
<sequence>MSLLQSRSTAKQCWFVDDVTGAGSLEEVKQWWDELREAVDMPPDDCNSSEESLDTLEDSFVRKNSCDYAKLHFEQMVTSTDDEDMTTENESLLGGSSPISSAIVKLVIMFFISWKTLRNVSDSAISILFDFFKKLINLLATVSQSIIIKESAILFPHSLFRIRNCLGINRDDFEKFIVCHKCSSIYKPEECVRTLTNGRKKGERCKFVEFPNHRSRTQRKACGASLFKSVPSKNGDVILKAKRVFCYHSVKKTLPEFLKRPGFAEKCEEFRCLNSHKAHSLSRENWYELCTFG</sequence>
<name>A0A2B4R6P3_STYPI</name>